<evidence type="ECO:0000256" key="2">
    <source>
        <dbReference type="ARBA" id="ARBA00012782"/>
    </source>
</evidence>
<evidence type="ECO:0000313" key="6">
    <source>
        <dbReference type="EMBL" id="KXA94442.1"/>
    </source>
</evidence>
<gene>
    <name evidence="6" type="ORF">AKJ37_07605</name>
</gene>
<comment type="similarity">
    <text evidence="1">Belongs to the metallo-dependent hydrolases superfamily. Adenine deaminase family.</text>
</comment>
<evidence type="ECO:0000313" key="7">
    <source>
        <dbReference type="Proteomes" id="UP000070463"/>
    </source>
</evidence>
<dbReference type="Proteomes" id="UP000070463">
    <property type="component" value="Unassembled WGS sequence"/>
</dbReference>
<feature type="domain" description="Amidohydrolase-related" evidence="4">
    <location>
        <begin position="2"/>
        <end position="58"/>
    </location>
</feature>
<feature type="non-terminal residue" evidence="6">
    <location>
        <position position="1"/>
    </location>
</feature>
<dbReference type="Pfam" id="PF01979">
    <property type="entry name" value="Amidohydro_1"/>
    <property type="match status" value="1"/>
</dbReference>
<sequence length="298" mass="32744">RGLDPVTAVQIATINAAEFFKVDDELGSIANGKIADLLIVNNLSDFEVETVVADGEVVSRKGSFKADLKPPKYPEYMKDTIKLPREIRPNDFKVKTEKDNEVKVKVIGVIEGELITKKENAVLPLENGCICADVDKDISKISVIERHQSPEYQEFADNDFLMGTGFINGFGLNDGAIGESFAPVPENIAVVGSNDEDMAKVVNHIQEVGGGLVVVKNGEILSQLKLPILGLLSRNSLEKVSKKQKETVAATKKIGCEIRSPFLTLMFMTYPIIPELKITEFGLVDVENMETVNLEYDD</sequence>
<evidence type="ECO:0000259" key="4">
    <source>
        <dbReference type="Pfam" id="PF01979"/>
    </source>
</evidence>
<keyword evidence="7" id="KW-1185">Reference proteome</keyword>
<dbReference type="EC" id="3.5.4.2" evidence="2"/>
<evidence type="ECO:0000256" key="1">
    <source>
        <dbReference type="ARBA" id="ARBA00006773"/>
    </source>
</evidence>
<comment type="caution">
    <text evidence="6">The sequence shown here is derived from an EMBL/GenBank/DDBJ whole genome shotgun (WGS) entry which is preliminary data.</text>
</comment>
<protein>
    <recommendedName>
        <fullName evidence="2">adenine deaminase</fullName>
        <ecNumber evidence="2">3.5.4.2</ecNumber>
    </recommendedName>
</protein>
<feature type="domain" description="Adenine deaminase C-terminal" evidence="5">
    <location>
        <begin position="114"/>
        <end position="289"/>
    </location>
</feature>
<accession>A0A133UJQ6</accession>
<proteinExistence type="inferred from homology"/>
<dbReference type="Gene3D" id="2.30.40.10">
    <property type="entry name" value="Urease, subunit C, domain 1"/>
    <property type="match status" value="1"/>
</dbReference>
<comment type="catalytic activity">
    <reaction evidence="3">
        <text>adenine + H2O + H(+) = hypoxanthine + NH4(+)</text>
        <dbReference type="Rhea" id="RHEA:23688"/>
        <dbReference type="ChEBI" id="CHEBI:15377"/>
        <dbReference type="ChEBI" id="CHEBI:15378"/>
        <dbReference type="ChEBI" id="CHEBI:16708"/>
        <dbReference type="ChEBI" id="CHEBI:17368"/>
        <dbReference type="ChEBI" id="CHEBI:28938"/>
        <dbReference type="EC" id="3.5.4.2"/>
    </reaction>
</comment>
<dbReference type="AlphaFoldDB" id="A0A133UJQ6"/>
<dbReference type="EMBL" id="LHXR01000185">
    <property type="protein sequence ID" value="KXA94442.1"/>
    <property type="molecule type" value="Genomic_DNA"/>
</dbReference>
<dbReference type="InterPro" id="IPR026912">
    <property type="entry name" value="Adenine_deam_C"/>
</dbReference>
<dbReference type="Pfam" id="PF13382">
    <property type="entry name" value="Adenine_deam_C"/>
    <property type="match status" value="1"/>
</dbReference>
<reference evidence="6 7" key="1">
    <citation type="journal article" date="2016" name="Sci. Rep.">
        <title>Metabolic traits of an uncultured archaeal lineage -MSBL1- from brine pools of the Red Sea.</title>
        <authorList>
            <person name="Mwirichia R."/>
            <person name="Alam I."/>
            <person name="Rashid M."/>
            <person name="Vinu M."/>
            <person name="Ba-Alawi W."/>
            <person name="Anthony Kamau A."/>
            <person name="Kamanda Ngugi D."/>
            <person name="Goker M."/>
            <person name="Klenk H.P."/>
            <person name="Bajic V."/>
            <person name="Stingl U."/>
        </authorList>
    </citation>
    <scope>NUCLEOTIDE SEQUENCE [LARGE SCALE GENOMIC DNA]</scope>
    <source>
        <strain evidence="6">SCGC-AAA259I09</strain>
    </source>
</reference>
<dbReference type="SUPFAM" id="SSF51338">
    <property type="entry name" value="Composite domain of metallo-dependent hydrolases"/>
    <property type="match status" value="1"/>
</dbReference>
<dbReference type="GO" id="GO:0000034">
    <property type="term" value="F:adenine deaminase activity"/>
    <property type="evidence" value="ECO:0007669"/>
    <property type="project" value="UniProtKB-EC"/>
</dbReference>
<name>A0A133UJQ6_9EURY</name>
<dbReference type="InterPro" id="IPR006680">
    <property type="entry name" value="Amidohydro-rel"/>
</dbReference>
<dbReference type="Gene3D" id="3.20.20.140">
    <property type="entry name" value="Metal-dependent hydrolases"/>
    <property type="match status" value="1"/>
</dbReference>
<dbReference type="InterPro" id="IPR011059">
    <property type="entry name" value="Metal-dep_hydrolase_composite"/>
</dbReference>
<organism evidence="6 7">
    <name type="scientific">candidate division MSBL1 archaeon SCGC-AAA259I09</name>
    <dbReference type="NCBI Taxonomy" id="1698267"/>
    <lineage>
        <taxon>Archaea</taxon>
        <taxon>Methanobacteriati</taxon>
        <taxon>Methanobacteriota</taxon>
        <taxon>candidate division MSBL1</taxon>
    </lineage>
</organism>
<evidence type="ECO:0000259" key="5">
    <source>
        <dbReference type="Pfam" id="PF13382"/>
    </source>
</evidence>
<evidence type="ECO:0000256" key="3">
    <source>
        <dbReference type="ARBA" id="ARBA00047720"/>
    </source>
</evidence>